<organism evidence="2 3">
    <name type="scientific">Prorocentrum cordatum</name>
    <dbReference type="NCBI Taxonomy" id="2364126"/>
    <lineage>
        <taxon>Eukaryota</taxon>
        <taxon>Sar</taxon>
        <taxon>Alveolata</taxon>
        <taxon>Dinophyceae</taxon>
        <taxon>Prorocentrales</taxon>
        <taxon>Prorocentraceae</taxon>
        <taxon>Prorocentrum</taxon>
    </lineage>
</organism>
<evidence type="ECO:0000256" key="1">
    <source>
        <dbReference type="SAM" id="MobiDB-lite"/>
    </source>
</evidence>
<reference evidence="2" key="1">
    <citation type="submission" date="2023-10" db="EMBL/GenBank/DDBJ databases">
        <authorList>
            <person name="Chen Y."/>
            <person name="Shah S."/>
            <person name="Dougan E. K."/>
            <person name="Thang M."/>
            <person name="Chan C."/>
        </authorList>
    </citation>
    <scope>NUCLEOTIDE SEQUENCE [LARGE SCALE GENOMIC DNA]</scope>
</reference>
<feature type="non-terminal residue" evidence="2">
    <location>
        <position position="60"/>
    </location>
</feature>
<dbReference type="EMBL" id="CAUYUJ010001333">
    <property type="protein sequence ID" value="CAK0795402.1"/>
    <property type="molecule type" value="Genomic_DNA"/>
</dbReference>
<accession>A0ABN9PQK1</accession>
<sequence>FADIHKATSLARGGMPMPGGSASADDLLAARSGEGAAAPLALGVLGRRRRARSPRRAAPR</sequence>
<evidence type="ECO:0000313" key="2">
    <source>
        <dbReference type="EMBL" id="CAK0795402.1"/>
    </source>
</evidence>
<gene>
    <name evidence="2" type="ORF">PCOR1329_LOCUS5084</name>
</gene>
<dbReference type="Proteomes" id="UP001189429">
    <property type="component" value="Unassembled WGS sequence"/>
</dbReference>
<evidence type="ECO:0000313" key="3">
    <source>
        <dbReference type="Proteomes" id="UP001189429"/>
    </source>
</evidence>
<proteinExistence type="predicted"/>
<keyword evidence="3" id="KW-1185">Reference proteome</keyword>
<name>A0ABN9PQK1_9DINO</name>
<protein>
    <submittedName>
        <fullName evidence="2">Uncharacterized protein</fullName>
    </submittedName>
</protein>
<feature type="non-terminal residue" evidence="2">
    <location>
        <position position="1"/>
    </location>
</feature>
<comment type="caution">
    <text evidence="2">The sequence shown here is derived from an EMBL/GenBank/DDBJ whole genome shotgun (WGS) entry which is preliminary data.</text>
</comment>
<feature type="region of interest" description="Disordered" evidence="1">
    <location>
        <begin position="1"/>
        <end position="22"/>
    </location>
</feature>